<evidence type="ECO:0000256" key="3">
    <source>
        <dbReference type="PIRSR" id="PIRSR623088-1"/>
    </source>
</evidence>
<dbReference type="GO" id="GO:0004114">
    <property type="term" value="F:3',5'-cyclic-nucleotide phosphodiesterase activity"/>
    <property type="evidence" value="ECO:0007669"/>
    <property type="project" value="InterPro"/>
</dbReference>
<gene>
    <name evidence="6" type="ORF">HUG17_1970</name>
</gene>
<reference evidence="6" key="1">
    <citation type="submission" date="2020-06" db="EMBL/GenBank/DDBJ databases">
        <authorList>
            <person name="Ji K."/>
            <person name="Li J."/>
        </authorList>
    </citation>
    <scope>NUCLEOTIDE SEQUENCE</scope>
    <source>
        <strain evidence="6">JKM2019</strain>
        <tissue evidence="6">Whole body</tissue>
    </source>
</reference>
<accession>A0A9D4SLT8</accession>
<dbReference type="PANTHER" id="PTHR11347">
    <property type="entry name" value="CYCLIC NUCLEOTIDE PHOSPHODIESTERASE"/>
    <property type="match status" value="1"/>
</dbReference>
<feature type="binding site" evidence="4">
    <location>
        <position position="240"/>
    </location>
    <ligand>
        <name>Zn(2+)</name>
        <dbReference type="ChEBI" id="CHEBI:29105"/>
        <label>2</label>
    </ligand>
</feature>
<dbReference type="Proteomes" id="UP000828236">
    <property type="component" value="Unassembled WGS sequence"/>
</dbReference>
<dbReference type="GO" id="GO:0046872">
    <property type="term" value="F:metal ion binding"/>
    <property type="evidence" value="ECO:0007669"/>
    <property type="project" value="UniProtKB-KW"/>
</dbReference>
<proteinExistence type="predicted"/>
<evidence type="ECO:0000256" key="1">
    <source>
        <dbReference type="ARBA" id="ARBA00022723"/>
    </source>
</evidence>
<dbReference type="InterPro" id="IPR023088">
    <property type="entry name" value="PDEase"/>
</dbReference>
<feature type="binding site" evidence="4">
    <location>
        <position position="203"/>
    </location>
    <ligand>
        <name>Zn(2+)</name>
        <dbReference type="ChEBI" id="CHEBI:29105"/>
        <label>1</label>
    </ligand>
</feature>
<protein>
    <recommendedName>
        <fullName evidence="5">PDEase domain-containing protein</fullName>
    </recommendedName>
</protein>
<evidence type="ECO:0000259" key="5">
    <source>
        <dbReference type="PROSITE" id="PS51845"/>
    </source>
</evidence>
<dbReference type="Pfam" id="PF00233">
    <property type="entry name" value="PDEase_I"/>
    <property type="match status" value="1"/>
</dbReference>
<evidence type="ECO:0000256" key="2">
    <source>
        <dbReference type="ARBA" id="ARBA00022801"/>
    </source>
</evidence>
<dbReference type="SUPFAM" id="SSF109604">
    <property type="entry name" value="HD-domain/PDEase-like"/>
    <property type="match status" value="1"/>
</dbReference>
<keyword evidence="1 4" id="KW-0479">Metal-binding</keyword>
<dbReference type="InterPro" id="IPR036971">
    <property type="entry name" value="PDEase_catalytic_dom_sf"/>
</dbReference>
<feature type="active site" description="Proton donor" evidence="3">
    <location>
        <position position="199"/>
    </location>
</feature>
<feature type="binding site" evidence="4">
    <location>
        <position position="240"/>
    </location>
    <ligand>
        <name>Zn(2+)</name>
        <dbReference type="ChEBI" id="CHEBI:29105"/>
        <label>1</label>
    </ligand>
</feature>
<dbReference type="PROSITE" id="PS00126">
    <property type="entry name" value="PDEASE_I_1"/>
    <property type="match status" value="1"/>
</dbReference>
<dbReference type="PRINTS" id="PR00387">
    <property type="entry name" value="PDIESTERASE1"/>
</dbReference>
<feature type="domain" description="PDEase" evidence="5">
    <location>
        <begin position="123"/>
        <end position="250"/>
    </location>
</feature>
<reference evidence="6" key="2">
    <citation type="journal article" date="2021" name="World Allergy Organ. J.">
        <title>Chromosome-level assembly of Dermatophagoides farinae genome and transcriptome reveals two novel allergens Der f 37 and Der f 39.</title>
        <authorList>
            <person name="Chen J."/>
            <person name="Cai Z."/>
            <person name="Fan D."/>
            <person name="Hu J."/>
            <person name="Hou Y."/>
            <person name="He Y."/>
            <person name="Zhang Z."/>
            <person name="Zhao Z."/>
            <person name="Gao P."/>
            <person name="Hu W."/>
            <person name="Sun J."/>
            <person name="Li J."/>
            <person name="Ji K."/>
        </authorList>
    </citation>
    <scope>NUCLEOTIDE SEQUENCE</scope>
    <source>
        <strain evidence="6">JKM2019</strain>
    </source>
</reference>
<dbReference type="AlphaFoldDB" id="A0A9D4SLT8"/>
<dbReference type="GO" id="GO:0007165">
    <property type="term" value="P:signal transduction"/>
    <property type="evidence" value="ECO:0007669"/>
    <property type="project" value="InterPro"/>
</dbReference>
<dbReference type="InterPro" id="IPR023174">
    <property type="entry name" value="PDEase_CS"/>
</dbReference>
<sequence length="250" mass="29263">MIPYSTCMRFNQTRRHSLENDNNKFSPCEWTLVQHFGHNTRVESTIINVTSQDDQTLCFTWAIESQNAAQQSILVDNNNALLASSKERSQSDELDRRSVYLLLALRRRKSLQQSIHPETIPLLDPYYYGITQRYLKYSYQWSFNTFSFDVLTSGHSLSSLLLYFFKEYRFIEIFNLDLINVLRCFNYLEKGYHDTNPYHNSVHAADVTQAMHCFLQESKLKQYLTPMEAMCSLLAAVSHDLDHPGVNQQF</sequence>
<comment type="caution">
    <text evidence="6">The sequence shown here is derived from an EMBL/GenBank/DDBJ whole genome shotgun (WGS) entry which is preliminary data.</text>
</comment>
<keyword evidence="2" id="KW-0378">Hydrolase</keyword>
<feature type="binding site" evidence="4">
    <location>
        <position position="239"/>
    </location>
    <ligand>
        <name>Zn(2+)</name>
        <dbReference type="ChEBI" id="CHEBI:29105"/>
        <label>1</label>
    </ligand>
</feature>
<dbReference type="PROSITE" id="PS51845">
    <property type="entry name" value="PDEASE_I_2"/>
    <property type="match status" value="1"/>
</dbReference>
<evidence type="ECO:0000256" key="4">
    <source>
        <dbReference type="PIRSR" id="PIRSR623088-3"/>
    </source>
</evidence>
<evidence type="ECO:0000313" key="6">
    <source>
        <dbReference type="EMBL" id="KAH7646432.1"/>
    </source>
</evidence>
<dbReference type="Gene3D" id="1.10.1300.10">
    <property type="entry name" value="3'5'-cyclic nucleotide phosphodiesterase, catalytic domain"/>
    <property type="match status" value="1"/>
</dbReference>
<dbReference type="InterPro" id="IPR002073">
    <property type="entry name" value="PDEase_catalytic_dom"/>
</dbReference>
<organism evidence="6">
    <name type="scientific">Dermatophagoides farinae</name>
    <name type="common">American house dust mite</name>
    <dbReference type="NCBI Taxonomy" id="6954"/>
    <lineage>
        <taxon>Eukaryota</taxon>
        <taxon>Metazoa</taxon>
        <taxon>Ecdysozoa</taxon>
        <taxon>Arthropoda</taxon>
        <taxon>Chelicerata</taxon>
        <taxon>Arachnida</taxon>
        <taxon>Acari</taxon>
        <taxon>Acariformes</taxon>
        <taxon>Sarcoptiformes</taxon>
        <taxon>Astigmata</taxon>
        <taxon>Psoroptidia</taxon>
        <taxon>Analgoidea</taxon>
        <taxon>Pyroglyphidae</taxon>
        <taxon>Dermatophagoidinae</taxon>
        <taxon>Dermatophagoides</taxon>
    </lineage>
</organism>
<dbReference type="EMBL" id="SDOV01000001">
    <property type="protein sequence ID" value="KAH7646432.1"/>
    <property type="molecule type" value="Genomic_DNA"/>
</dbReference>
<name>A0A9D4SLT8_DERFA</name>